<keyword evidence="3 4" id="KW-0378">Hydrolase</keyword>
<dbReference type="STRING" id="31033.ENSTRUP00000078310"/>
<dbReference type="Gene3D" id="3.40.50.1820">
    <property type="entry name" value="alpha/beta hydrolase"/>
    <property type="match status" value="1"/>
</dbReference>
<dbReference type="EC" id="3.1.1.-" evidence="4"/>
<dbReference type="InterPro" id="IPR029058">
    <property type="entry name" value="AB_hydrolase_fold"/>
</dbReference>
<comment type="similarity">
    <text evidence="1 4">Belongs to the type-B carboxylesterase/lipase family.</text>
</comment>
<evidence type="ECO:0000259" key="5">
    <source>
        <dbReference type="Pfam" id="PF00135"/>
    </source>
</evidence>
<dbReference type="InterPro" id="IPR002168">
    <property type="entry name" value="Lipase_GDXG_HIS_AS"/>
</dbReference>
<evidence type="ECO:0000313" key="7">
    <source>
        <dbReference type="Proteomes" id="UP000005226"/>
    </source>
</evidence>
<dbReference type="PROSITE" id="PS00941">
    <property type="entry name" value="CARBOXYLESTERASE_B_2"/>
    <property type="match status" value="1"/>
</dbReference>
<evidence type="ECO:0000256" key="3">
    <source>
        <dbReference type="ARBA" id="ARBA00022801"/>
    </source>
</evidence>
<keyword evidence="7" id="KW-1185">Reference proteome</keyword>
<dbReference type="GO" id="GO:0016787">
    <property type="term" value="F:hydrolase activity"/>
    <property type="evidence" value="ECO:0007669"/>
    <property type="project" value="UniProtKB-KW"/>
</dbReference>
<reference evidence="6" key="3">
    <citation type="submission" date="2025-09" db="UniProtKB">
        <authorList>
            <consortium name="Ensembl"/>
        </authorList>
    </citation>
    <scope>IDENTIFICATION</scope>
</reference>
<dbReference type="Pfam" id="PF00135">
    <property type="entry name" value="COesterase"/>
    <property type="match status" value="1"/>
</dbReference>
<reference evidence="6" key="2">
    <citation type="submission" date="2025-08" db="UniProtKB">
        <authorList>
            <consortium name="Ensembl"/>
        </authorList>
    </citation>
    <scope>IDENTIFICATION</scope>
</reference>
<accession>A0A3B5K4Y2</accession>
<dbReference type="InterPro" id="IPR019819">
    <property type="entry name" value="Carboxylesterase_B_CS"/>
</dbReference>
<dbReference type="PROSITE" id="PS01173">
    <property type="entry name" value="LIPASE_GDXG_HIS"/>
    <property type="match status" value="1"/>
</dbReference>
<dbReference type="SUPFAM" id="SSF53474">
    <property type="entry name" value="alpha/beta-Hydrolases"/>
    <property type="match status" value="1"/>
</dbReference>
<evidence type="ECO:0000313" key="6">
    <source>
        <dbReference type="Ensembl" id="ENSTRUP00000050990.2"/>
    </source>
</evidence>
<sequence length="266" mass="28685">KLGSLRGKYESVKGKDTGVHAYLGVPFAKPPVGPALRLAAPQPVEGWEGVRDATKQPLMCIQDLEFAMDVVKAFGFTVDLPDISEDCLYLNVYTPANRPDNAKLPVMVWIHGGGFVWGSASTYSGSALAAYQDVVVVVIQYRLGLLEFLSTGDEHMPGNNGFLDQIQALKWVQEHIHNFGGDPDLVTIFGESAGGISVSLLLLSPLSEGLFHRAIAESGTAAMQLLVQDDPQPALQMLVPLCTCMSFSIPPVFLKIKDQALFGVTI</sequence>
<dbReference type="InterPro" id="IPR050309">
    <property type="entry name" value="Type-B_Carboxylest/Lipase"/>
</dbReference>
<dbReference type="InterPro" id="IPR019826">
    <property type="entry name" value="Carboxylesterase_B_AS"/>
</dbReference>
<evidence type="ECO:0000256" key="4">
    <source>
        <dbReference type="RuleBase" id="RU361235"/>
    </source>
</evidence>
<dbReference type="PANTHER" id="PTHR11559">
    <property type="entry name" value="CARBOXYLESTERASE"/>
    <property type="match status" value="1"/>
</dbReference>
<dbReference type="InterPro" id="IPR002018">
    <property type="entry name" value="CarbesteraseB"/>
</dbReference>
<name>A0A3B5K4Y2_TAKRU</name>
<dbReference type="AlphaFoldDB" id="A0A3B5K4Y2"/>
<reference evidence="6 7" key="1">
    <citation type="journal article" date="2011" name="Genome Biol. Evol.">
        <title>Integration of the genetic map and genome assembly of fugu facilitates insights into distinct features of genome evolution in teleosts and mammals.</title>
        <authorList>
            <person name="Kai W."/>
            <person name="Kikuchi K."/>
            <person name="Tohari S."/>
            <person name="Chew A.K."/>
            <person name="Tay A."/>
            <person name="Fujiwara A."/>
            <person name="Hosoya S."/>
            <person name="Suetake H."/>
            <person name="Naruse K."/>
            <person name="Brenner S."/>
            <person name="Suzuki Y."/>
            <person name="Venkatesh B."/>
        </authorList>
    </citation>
    <scope>NUCLEOTIDE SEQUENCE [LARGE SCALE GENOMIC DNA]</scope>
</reference>
<feature type="domain" description="Carboxylesterase type B" evidence="5">
    <location>
        <begin position="2"/>
        <end position="244"/>
    </location>
</feature>
<comment type="similarity">
    <text evidence="2">Belongs to the 'GDXG' lipolytic enzyme family.</text>
</comment>
<proteinExistence type="inferred from homology"/>
<dbReference type="PROSITE" id="PS00122">
    <property type="entry name" value="CARBOXYLESTERASE_B_1"/>
    <property type="match status" value="1"/>
</dbReference>
<protein>
    <recommendedName>
        <fullName evidence="4">Carboxylic ester hydrolase</fullName>
        <ecNumber evidence="4">3.1.1.-</ecNumber>
    </recommendedName>
</protein>
<evidence type="ECO:0000256" key="1">
    <source>
        <dbReference type="ARBA" id="ARBA00005964"/>
    </source>
</evidence>
<dbReference type="Ensembl" id="ENSTRUT00000052804.2">
    <property type="protein sequence ID" value="ENSTRUP00000050990.2"/>
    <property type="gene ID" value="ENSTRUG00000022715.2"/>
</dbReference>
<dbReference type="GeneTree" id="ENSGT00940000155200"/>
<evidence type="ECO:0000256" key="2">
    <source>
        <dbReference type="ARBA" id="ARBA00010515"/>
    </source>
</evidence>
<dbReference type="Proteomes" id="UP000005226">
    <property type="component" value="Chromosome 9"/>
</dbReference>
<organism evidence="6 7">
    <name type="scientific">Takifugu rubripes</name>
    <name type="common">Japanese pufferfish</name>
    <name type="synonym">Fugu rubripes</name>
    <dbReference type="NCBI Taxonomy" id="31033"/>
    <lineage>
        <taxon>Eukaryota</taxon>
        <taxon>Metazoa</taxon>
        <taxon>Chordata</taxon>
        <taxon>Craniata</taxon>
        <taxon>Vertebrata</taxon>
        <taxon>Euteleostomi</taxon>
        <taxon>Actinopterygii</taxon>
        <taxon>Neopterygii</taxon>
        <taxon>Teleostei</taxon>
        <taxon>Neoteleostei</taxon>
        <taxon>Acanthomorphata</taxon>
        <taxon>Eupercaria</taxon>
        <taxon>Tetraodontiformes</taxon>
        <taxon>Tetradontoidea</taxon>
        <taxon>Tetraodontidae</taxon>
        <taxon>Takifugu</taxon>
    </lineage>
</organism>